<dbReference type="GO" id="GO:0006506">
    <property type="term" value="P:GPI anchor biosynthetic process"/>
    <property type="evidence" value="ECO:0007669"/>
    <property type="project" value="UniProtKB-KW"/>
</dbReference>
<sequence length="107" mass="12287">MVHVPNYLPSISAAIGGHMPEKFIWRIGIALHCLPRIFLFPTAIHKHYKDTGRKYNLTTWWFGPLNLLACISQVVENGALLTLTYISSTDNFGMVFVTKHYFYRNSN</sequence>
<gene>
    <name evidence="10" type="primary">PGAP2_2</name>
    <name evidence="10" type="ORF">OS493_008348</name>
</gene>
<dbReference type="Proteomes" id="UP001163046">
    <property type="component" value="Unassembled WGS sequence"/>
</dbReference>
<accession>A0A9X0A423</accession>
<evidence type="ECO:0000259" key="9">
    <source>
        <dbReference type="Pfam" id="PF10277"/>
    </source>
</evidence>
<evidence type="ECO:0000256" key="5">
    <source>
        <dbReference type="ARBA" id="ARBA00022989"/>
    </source>
</evidence>
<evidence type="ECO:0000256" key="4">
    <source>
        <dbReference type="ARBA" id="ARBA00022692"/>
    </source>
</evidence>
<comment type="caution">
    <text evidence="10">The sequence shown here is derived from an EMBL/GenBank/DDBJ whole genome shotgun (WGS) entry which is preliminary data.</text>
</comment>
<dbReference type="OrthoDB" id="68581at2759"/>
<organism evidence="10 11">
    <name type="scientific">Desmophyllum pertusum</name>
    <dbReference type="NCBI Taxonomy" id="174260"/>
    <lineage>
        <taxon>Eukaryota</taxon>
        <taxon>Metazoa</taxon>
        <taxon>Cnidaria</taxon>
        <taxon>Anthozoa</taxon>
        <taxon>Hexacorallia</taxon>
        <taxon>Scleractinia</taxon>
        <taxon>Caryophylliina</taxon>
        <taxon>Caryophylliidae</taxon>
        <taxon>Desmophyllum</taxon>
    </lineage>
</organism>
<feature type="domain" description="CWH43-like N-terminal" evidence="9">
    <location>
        <begin position="5"/>
        <end position="92"/>
    </location>
</feature>
<dbReference type="PANTHER" id="PTHR12892:SF11">
    <property type="entry name" value="POST-GPI ATTACHMENT TO PROTEINS FACTOR 2"/>
    <property type="match status" value="1"/>
</dbReference>
<evidence type="ECO:0000313" key="11">
    <source>
        <dbReference type="Proteomes" id="UP001163046"/>
    </source>
</evidence>
<evidence type="ECO:0000256" key="3">
    <source>
        <dbReference type="ARBA" id="ARBA00022502"/>
    </source>
</evidence>
<evidence type="ECO:0000256" key="6">
    <source>
        <dbReference type="ARBA" id="ARBA00023034"/>
    </source>
</evidence>
<evidence type="ECO:0000256" key="8">
    <source>
        <dbReference type="SAM" id="Phobius"/>
    </source>
</evidence>
<protein>
    <submittedName>
        <fullName evidence="10">Post-GPI attachment to protein factor 2</fullName>
    </submittedName>
</protein>
<keyword evidence="6" id="KW-0333">Golgi apparatus</keyword>
<dbReference type="GO" id="GO:0000139">
    <property type="term" value="C:Golgi membrane"/>
    <property type="evidence" value="ECO:0007669"/>
    <property type="project" value="UniProtKB-SubCell"/>
</dbReference>
<dbReference type="InterPro" id="IPR039545">
    <property type="entry name" value="PGAP2"/>
</dbReference>
<feature type="transmembrane region" description="Helical" evidence="8">
    <location>
        <begin position="23"/>
        <end position="44"/>
    </location>
</feature>
<evidence type="ECO:0000256" key="2">
    <source>
        <dbReference type="ARBA" id="ARBA00007414"/>
    </source>
</evidence>
<dbReference type="AlphaFoldDB" id="A0A9X0A423"/>
<evidence type="ECO:0000256" key="1">
    <source>
        <dbReference type="ARBA" id="ARBA00004653"/>
    </source>
</evidence>
<comment type="subcellular location">
    <subcellularLocation>
        <location evidence="1">Golgi apparatus membrane</location>
        <topology evidence="1">Multi-pass membrane protein</topology>
    </subcellularLocation>
</comment>
<proteinExistence type="inferred from homology"/>
<dbReference type="Pfam" id="PF10277">
    <property type="entry name" value="Frag1"/>
    <property type="match status" value="1"/>
</dbReference>
<keyword evidence="7 8" id="KW-0472">Membrane</keyword>
<keyword evidence="11" id="KW-1185">Reference proteome</keyword>
<evidence type="ECO:0000256" key="7">
    <source>
        <dbReference type="ARBA" id="ARBA00023136"/>
    </source>
</evidence>
<dbReference type="GO" id="GO:0005789">
    <property type="term" value="C:endoplasmic reticulum membrane"/>
    <property type="evidence" value="ECO:0007669"/>
    <property type="project" value="TreeGrafter"/>
</dbReference>
<evidence type="ECO:0000313" key="10">
    <source>
        <dbReference type="EMBL" id="KAJ7393052.1"/>
    </source>
</evidence>
<reference evidence="10" key="1">
    <citation type="submission" date="2023-01" db="EMBL/GenBank/DDBJ databases">
        <title>Genome assembly of the deep-sea coral Lophelia pertusa.</title>
        <authorList>
            <person name="Herrera S."/>
            <person name="Cordes E."/>
        </authorList>
    </citation>
    <scope>NUCLEOTIDE SEQUENCE</scope>
    <source>
        <strain evidence="10">USNM1676648</strain>
        <tissue evidence="10">Polyp</tissue>
    </source>
</reference>
<keyword evidence="3" id="KW-0337">GPI-anchor biosynthesis</keyword>
<dbReference type="EMBL" id="MU825399">
    <property type="protein sequence ID" value="KAJ7393052.1"/>
    <property type="molecule type" value="Genomic_DNA"/>
</dbReference>
<comment type="similarity">
    <text evidence="2">Belongs to the PGAP2 family.</text>
</comment>
<keyword evidence="4 8" id="KW-0812">Transmembrane</keyword>
<dbReference type="PANTHER" id="PTHR12892">
    <property type="entry name" value="FGF RECEPTOR ACTIVATING PROTEIN 1"/>
    <property type="match status" value="1"/>
</dbReference>
<name>A0A9X0A423_9CNID</name>
<dbReference type="InterPro" id="IPR019402">
    <property type="entry name" value="CWH43_N"/>
</dbReference>
<keyword evidence="5 8" id="KW-1133">Transmembrane helix</keyword>